<proteinExistence type="predicted"/>
<organism evidence="2 3">
    <name type="scientific">Streblomastix strix</name>
    <dbReference type="NCBI Taxonomy" id="222440"/>
    <lineage>
        <taxon>Eukaryota</taxon>
        <taxon>Metamonada</taxon>
        <taxon>Preaxostyla</taxon>
        <taxon>Oxymonadida</taxon>
        <taxon>Streblomastigidae</taxon>
        <taxon>Streblomastix</taxon>
    </lineage>
</organism>
<dbReference type="AlphaFoldDB" id="A0A5J4R5L6"/>
<accession>A0A5J4R5L6</accession>
<evidence type="ECO:0000256" key="1">
    <source>
        <dbReference type="SAM" id="MobiDB-lite"/>
    </source>
</evidence>
<reference evidence="2 3" key="1">
    <citation type="submission" date="2019-03" db="EMBL/GenBank/DDBJ databases">
        <title>Single cell metagenomics reveals metabolic interactions within the superorganism composed of flagellate Streblomastix strix and complex community of Bacteroidetes bacteria on its surface.</title>
        <authorList>
            <person name="Treitli S.C."/>
            <person name="Kolisko M."/>
            <person name="Husnik F."/>
            <person name="Keeling P."/>
            <person name="Hampl V."/>
        </authorList>
    </citation>
    <scope>NUCLEOTIDE SEQUENCE [LARGE SCALE GENOMIC DNA]</scope>
    <source>
        <strain evidence="2">ST1C</strain>
    </source>
</reference>
<evidence type="ECO:0000313" key="2">
    <source>
        <dbReference type="EMBL" id="KAA6329008.1"/>
    </source>
</evidence>
<dbReference type="EMBL" id="SNRW01043180">
    <property type="protein sequence ID" value="KAA6329008.1"/>
    <property type="molecule type" value="Genomic_DNA"/>
</dbReference>
<evidence type="ECO:0000313" key="3">
    <source>
        <dbReference type="Proteomes" id="UP000324800"/>
    </source>
</evidence>
<name>A0A5J4R5L6_9EUKA</name>
<sequence>MGGINNEIFRIMGNNQHERLHPIRIYPPMERQSEYQQPITTVKDNEIQGNRRRSKRIQDNIGREIEREHCNADQKGINQIVQPDIHDKESKRKMEKDTRCEGFEQTDSRLPLQDARFDRGKTNNQTWGLGHFTGPHLRISPSNSPSRITTLPSIRVPKQPLHIQSNAIWNQTLTNIL</sequence>
<gene>
    <name evidence="2" type="ORF">EZS28_053652</name>
</gene>
<dbReference type="Proteomes" id="UP000324800">
    <property type="component" value="Unassembled WGS sequence"/>
</dbReference>
<feature type="non-terminal residue" evidence="2">
    <location>
        <position position="177"/>
    </location>
</feature>
<protein>
    <submittedName>
        <fullName evidence="2">Uncharacterized protein</fullName>
    </submittedName>
</protein>
<comment type="caution">
    <text evidence="2">The sequence shown here is derived from an EMBL/GenBank/DDBJ whole genome shotgun (WGS) entry which is preliminary data.</text>
</comment>
<feature type="region of interest" description="Disordered" evidence="1">
    <location>
        <begin position="126"/>
        <end position="146"/>
    </location>
</feature>